<reference evidence="2" key="3">
    <citation type="submission" date="2025-09" db="UniProtKB">
        <authorList>
            <consortium name="Ensembl"/>
        </authorList>
    </citation>
    <scope>IDENTIFICATION</scope>
</reference>
<proteinExistence type="predicted"/>
<reference evidence="2" key="2">
    <citation type="submission" date="2025-08" db="UniProtKB">
        <authorList>
            <consortium name="Ensembl"/>
        </authorList>
    </citation>
    <scope>IDENTIFICATION</scope>
</reference>
<name>A0A7N9IDS3_MACFA</name>
<evidence type="ECO:0000313" key="2">
    <source>
        <dbReference type="Ensembl" id="ENSMFAP00000055565.1"/>
    </source>
</evidence>
<protein>
    <submittedName>
        <fullName evidence="2">Uncharacterized protein</fullName>
    </submittedName>
</protein>
<organism evidence="2 3">
    <name type="scientific">Macaca fascicularis</name>
    <name type="common">Crab-eating macaque</name>
    <name type="synonym">Cynomolgus monkey</name>
    <dbReference type="NCBI Taxonomy" id="9541"/>
    <lineage>
        <taxon>Eukaryota</taxon>
        <taxon>Metazoa</taxon>
        <taxon>Chordata</taxon>
        <taxon>Craniata</taxon>
        <taxon>Vertebrata</taxon>
        <taxon>Euteleostomi</taxon>
        <taxon>Mammalia</taxon>
        <taxon>Eutheria</taxon>
        <taxon>Euarchontoglires</taxon>
        <taxon>Primates</taxon>
        <taxon>Haplorrhini</taxon>
        <taxon>Catarrhini</taxon>
        <taxon>Cercopithecidae</taxon>
        <taxon>Cercopithecinae</taxon>
        <taxon>Macaca</taxon>
    </lineage>
</organism>
<reference evidence="2 3" key="1">
    <citation type="submission" date="2013-03" db="EMBL/GenBank/DDBJ databases">
        <authorList>
            <person name="Warren W."/>
            <person name="Wilson R.K."/>
        </authorList>
    </citation>
    <scope>NUCLEOTIDE SEQUENCE</scope>
</reference>
<feature type="region of interest" description="Disordered" evidence="1">
    <location>
        <begin position="1"/>
        <end position="23"/>
    </location>
</feature>
<evidence type="ECO:0000256" key="1">
    <source>
        <dbReference type="SAM" id="MobiDB-lite"/>
    </source>
</evidence>
<dbReference type="Proteomes" id="UP000233100">
    <property type="component" value="Chromosome 20"/>
</dbReference>
<dbReference type="GeneTree" id="ENSGT00940000163244"/>
<keyword evidence="3" id="KW-1185">Reference proteome</keyword>
<accession>A0A7N9IDS3</accession>
<dbReference type="Ensembl" id="ENSMFAT00000089052.1">
    <property type="protein sequence ID" value="ENSMFAP00000055565.1"/>
    <property type="gene ID" value="ENSMFAG00000059900.1"/>
</dbReference>
<sequence length="154" mass="17404">MTRMASVPSVSPAQGKDPGTLGTHREYLWEGRRQVRKVSRKPKARGPAQWFTPAIPSLWEAEAGRSLEVRSSRLAWPTWQNPVSNTNTKISWAWWQAPVIPSTWRLKHENCLNPGGGGSSELRLHHCTAAWATEQDCLKKKRKPKAKEILMPTT</sequence>
<dbReference type="AlphaFoldDB" id="A0A7N9IDS3"/>
<evidence type="ECO:0000313" key="3">
    <source>
        <dbReference type="Proteomes" id="UP000233100"/>
    </source>
</evidence>